<organism evidence="2 3">
    <name type="scientific">Brassica carinata</name>
    <name type="common">Ethiopian mustard</name>
    <name type="synonym">Abyssinian cabbage</name>
    <dbReference type="NCBI Taxonomy" id="52824"/>
    <lineage>
        <taxon>Eukaryota</taxon>
        <taxon>Viridiplantae</taxon>
        <taxon>Streptophyta</taxon>
        <taxon>Embryophyta</taxon>
        <taxon>Tracheophyta</taxon>
        <taxon>Spermatophyta</taxon>
        <taxon>Magnoliopsida</taxon>
        <taxon>eudicotyledons</taxon>
        <taxon>Gunneridae</taxon>
        <taxon>Pentapetalae</taxon>
        <taxon>rosids</taxon>
        <taxon>malvids</taxon>
        <taxon>Brassicales</taxon>
        <taxon>Brassicaceae</taxon>
        <taxon>Brassiceae</taxon>
        <taxon>Brassica</taxon>
    </lineage>
</organism>
<protein>
    <submittedName>
        <fullName evidence="2">Uncharacterized protein</fullName>
    </submittedName>
</protein>
<reference evidence="2 3" key="1">
    <citation type="submission" date="2020-02" db="EMBL/GenBank/DDBJ databases">
        <authorList>
            <person name="Ma Q."/>
            <person name="Huang Y."/>
            <person name="Song X."/>
            <person name="Pei D."/>
        </authorList>
    </citation>
    <scope>NUCLEOTIDE SEQUENCE [LARGE SCALE GENOMIC DNA]</scope>
    <source>
        <strain evidence="2">Sxm20200214</strain>
        <tissue evidence="2">Leaf</tissue>
    </source>
</reference>
<evidence type="ECO:0000313" key="2">
    <source>
        <dbReference type="EMBL" id="KAG2241307.1"/>
    </source>
</evidence>
<dbReference type="EMBL" id="JAAMPC010001121">
    <property type="protein sequence ID" value="KAG2241307.1"/>
    <property type="molecule type" value="Genomic_DNA"/>
</dbReference>
<name>A0A8X7TGW6_BRACI</name>
<evidence type="ECO:0000313" key="3">
    <source>
        <dbReference type="Proteomes" id="UP000886595"/>
    </source>
</evidence>
<accession>A0A8X7TGW6</accession>
<gene>
    <name evidence="2" type="ORF">Bca52824_096709</name>
</gene>
<evidence type="ECO:0000256" key="1">
    <source>
        <dbReference type="SAM" id="MobiDB-lite"/>
    </source>
</evidence>
<feature type="region of interest" description="Disordered" evidence="1">
    <location>
        <begin position="47"/>
        <end position="76"/>
    </location>
</feature>
<feature type="compositionally biased region" description="Pro residues" evidence="1">
    <location>
        <begin position="124"/>
        <end position="139"/>
    </location>
</feature>
<dbReference type="OrthoDB" id="10564182at2759"/>
<dbReference type="Proteomes" id="UP000886595">
    <property type="component" value="Unassembled WGS sequence"/>
</dbReference>
<comment type="caution">
    <text evidence="2">The sequence shown here is derived from an EMBL/GenBank/DDBJ whole genome shotgun (WGS) entry which is preliminary data.</text>
</comment>
<keyword evidence="3" id="KW-1185">Reference proteome</keyword>
<dbReference type="AlphaFoldDB" id="A0A8X7TGW6"/>
<sequence>MGDLDGAPTQAEINAQLLANHAELQAACTVTEQLAQIAGRNRLMLPSQEGETNPFQKSNDPNLVPEVGRPTTRVEPGLCRGSFTKAVQQILDRDGRLQDQLLIEEMVQLKIQDQAVQQRNPIAAAPPSPNQPPIAPRPNSPVRSSEPLSDHLTA</sequence>
<feature type="region of interest" description="Disordered" evidence="1">
    <location>
        <begin position="118"/>
        <end position="154"/>
    </location>
</feature>
<feature type="compositionally biased region" description="Polar residues" evidence="1">
    <location>
        <begin position="49"/>
        <end position="61"/>
    </location>
</feature>
<proteinExistence type="predicted"/>